<name>A0L5F1_MAGMM</name>
<reference evidence="2" key="1">
    <citation type="journal article" date="2009" name="Appl. Environ. Microbiol.">
        <title>Complete genome sequence of the chemolithoautotrophic marine magnetotactic coccus strain MC-1.</title>
        <authorList>
            <person name="Schubbe S."/>
            <person name="Williams T.J."/>
            <person name="Xie G."/>
            <person name="Kiss H.E."/>
            <person name="Brettin T.S."/>
            <person name="Martinez D."/>
            <person name="Ross C.A."/>
            <person name="Schuler D."/>
            <person name="Cox B.L."/>
            <person name="Nealson K.H."/>
            <person name="Bazylinski D.A."/>
        </authorList>
    </citation>
    <scope>NUCLEOTIDE SEQUENCE [LARGE SCALE GENOMIC DNA]</scope>
    <source>
        <strain evidence="2">ATCC BAA-1437 / JCM 17883 / MC-1</strain>
    </source>
</reference>
<evidence type="ECO:0000313" key="1">
    <source>
        <dbReference type="EMBL" id="ABK43194.1"/>
    </source>
</evidence>
<dbReference type="EMBL" id="CP000471">
    <property type="protein sequence ID" value="ABK43194.1"/>
    <property type="molecule type" value="Genomic_DNA"/>
</dbReference>
<dbReference type="Proteomes" id="UP000002586">
    <property type="component" value="Chromosome"/>
</dbReference>
<dbReference type="RefSeq" id="WP_011712357.1">
    <property type="nucleotide sequence ID" value="NC_008576.1"/>
</dbReference>
<keyword evidence="2" id="KW-1185">Reference proteome</keyword>
<protein>
    <submittedName>
        <fullName evidence="1">Uncharacterized protein</fullName>
    </submittedName>
</protein>
<dbReference type="OrthoDB" id="6386778at2"/>
<evidence type="ECO:0000313" key="2">
    <source>
        <dbReference type="Proteomes" id="UP000002586"/>
    </source>
</evidence>
<dbReference type="eggNOG" id="ENOG5032EU8">
    <property type="taxonomic scope" value="Bacteria"/>
</dbReference>
<accession>A0L5F1</accession>
<dbReference type="KEGG" id="mgm:Mmc1_0673"/>
<proteinExistence type="predicted"/>
<dbReference type="AlphaFoldDB" id="A0L5F1"/>
<gene>
    <name evidence="1" type="ordered locus">Mmc1_0673</name>
</gene>
<reference evidence="1 2" key="2">
    <citation type="journal article" date="2012" name="Int. J. Syst. Evol. Microbiol.">
        <title>Magnetococcus marinus gen. nov., sp. nov., a marine, magnetotactic bacterium that represents a novel lineage (Magnetococcaceae fam. nov.; Magnetococcales ord. nov.) at the base of the Alphaproteobacteria.</title>
        <authorList>
            <person name="Bazylinski D.A."/>
            <person name="Williams T.J."/>
            <person name="Lefevre C.T."/>
            <person name="Berg R.J."/>
            <person name="Zhang C.L."/>
            <person name="Bowser S.S."/>
            <person name="Dean A.J."/>
            <person name="Beveridge T.J."/>
        </authorList>
    </citation>
    <scope>NUCLEOTIDE SEQUENCE [LARGE SCALE GENOMIC DNA]</scope>
    <source>
        <strain evidence="2">ATCC BAA-1437 / JCM 17883 / MC-1</strain>
    </source>
</reference>
<dbReference type="HOGENOM" id="CLU_168349_0_0_5"/>
<organism evidence="1 2">
    <name type="scientific">Magnetococcus marinus (strain ATCC BAA-1437 / JCM 17883 / MC-1)</name>
    <dbReference type="NCBI Taxonomy" id="156889"/>
    <lineage>
        <taxon>Bacteria</taxon>
        <taxon>Pseudomonadati</taxon>
        <taxon>Pseudomonadota</taxon>
        <taxon>Magnetococcia</taxon>
        <taxon>Magnetococcales</taxon>
        <taxon>Magnetococcaceae</taxon>
        <taxon>Magnetococcus</taxon>
    </lineage>
</organism>
<sequence>MATEEPNLDDFVKLFSLYPEEQFYHLEPHPQPDPYHFLFRQVMQLLATRSAFVISMPRPFLEASRHYNGGNAATVKHFNNAENRYFFLSDLKDWVLLQKKRRKRP</sequence>